<evidence type="ECO:0000313" key="2">
    <source>
        <dbReference type="Proteomes" id="UP001303473"/>
    </source>
</evidence>
<sequence length="93" mass="10420">MKEDSNGANTLRDGGMARNLLQARKRWLVEIDAHETDEQLRAHASVLDIPSASAPVDAKWGVEVELEVFHELEDLEENLVGQVQDVQVSQIRT</sequence>
<gene>
    <name evidence="1" type="ORF">QBC46DRAFT_365695</name>
</gene>
<protein>
    <submittedName>
        <fullName evidence="1">Uncharacterized protein</fullName>
    </submittedName>
</protein>
<reference evidence="2" key="1">
    <citation type="journal article" date="2023" name="Mol. Phylogenet. Evol.">
        <title>Genome-scale phylogeny and comparative genomics of the fungal order Sordariales.</title>
        <authorList>
            <person name="Hensen N."/>
            <person name="Bonometti L."/>
            <person name="Westerberg I."/>
            <person name="Brannstrom I.O."/>
            <person name="Guillou S."/>
            <person name="Cros-Aarteil S."/>
            <person name="Calhoun S."/>
            <person name="Haridas S."/>
            <person name="Kuo A."/>
            <person name="Mondo S."/>
            <person name="Pangilinan J."/>
            <person name="Riley R."/>
            <person name="LaButti K."/>
            <person name="Andreopoulos B."/>
            <person name="Lipzen A."/>
            <person name="Chen C."/>
            <person name="Yan M."/>
            <person name="Daum C."/>
            <person name="Ng V."/>
            <person name="Clum A."/>
            <person name="Steindorff A."/>
            <person name="Ohm R.A."/>
            <person name="Martin F."/>
            <person name="Silar P."/>
            <person name="Natvig D.O."/>
            <person name="Lalanne C."/>
            <person name="Gautier V."/>
            <person name="Ament-Velasquez S.L."/>
            <person name="Kruys A."/>
            <person name="Hutchinson M.I."/>
            <person name="Powell A.J."/>
            <person name="Barry K."/>
            <person name="Miller A.N."/>
            <person name="Grigoriev I.V."/>
            <person name="Debuchy R."/>
            <person name="Gladieux P."/>
            <person name="Hiltunen Thoren M."/>
            <person name="Johannesson H."/>
        </authorList>
    </citation>
    <scope>NUCLEOTIDE SEQUENCE [LARGE SCALE GENOMIC DNA]</scope>
    <source>
        <strain evidence="2">CBS 340.73</strain>
    </source>
</reference>
<proteinExistence type="predicted"/>
<organism evidence="1 2">
    <name type="scientific">Diplogelasinospora grovesii</name>
    <dbReference type="NCBI Taxonomy" id="303347"/>
    <lineage>
        <taxon>Eukaryota</taxon>
        <taxon>Fungi</taxon>
        <taxon>Dikarya</taxon>
        <taxon>Ascomycota</taxon>
        <taxon>Pezizomycotina</taxon>
        <taxon>Sordariomycetes</taxon>
        <taxon>Sordariomycetidae</taxon>
        <taxon>Sordariales</taxon>
        <taxon>Diplogelasinosporaceae</taxon>
        <taxon>Diplogelasinospora</taxon>
    </lineage>
</organism>
<accession>A0AAN6N3X6</accession>
<keyword evidence="2" id="KW-1185">Reference proteome</keyword>
<dbReference type="AlphaFoldDB" id="A0AAN6N3X6"/>
<dbReference type="Proteomes" id="UP001303473">
    <property type="component" value="Unassembled WGS sequence"/>
</dbReference>
<dbReference type="EMBL" id="MU853836">
    <property type="protein sequence ID" value="KAK3938126.1"/>
    <property type="molecule type" value="Genomic_DNA"/>
</dbReference>
<name>A0AAN6N3X6_9PEZI</name>
<comment type="caution">
    <text evidence="1">The sequence shown here is derived from an EMBL/GenBank/DDBJ whole genome shotgun (WGS) entry which is preliminary data.</text>
</comment>
<evidence type="ECO:0000313" key="1">
    <source>
        <dbReference type="EMBL" id="KAK3938126.1"/>
    </source>
</evidence>